<gene>
    <name evidence="7" type="ORF">H9S92_17875</name>
</gene>
<comment type="subcellular location">
    <subcellularLocation>
        <location evidence="1">Membrane</location>
    </subcellularLocation>
</comment>
<evidence type="ECO:0000256" key="4">
    <source>
        <dbReference type="ARBA" id="ARBA00023136"/>
    </source>
</evidence>
<reference evidence="7" key="1">
    <citation type="submission" date="2020-08" db="EMBL/GenBank/DDBJ databases">
        <title>Lewinella bacteria from marine environments.</title>
        <authorList>
            <person name="Zhong Y."/>
        </authorList>
    </citation>
    <scope>NUCLEOTIDE SEQUENCE</scope>
    <source>
        <strain evidence="7">KCTC 42187</strain>
    </source>
</reference>
<proteinExistence type="predicted"/>
<evidence type="ECO:0000256" key="1">
    <source>
        <dbReference type="ARBA" id="ARBA00004370"/>
    </source>
</evidence>
<protein>
    <submittedName>
        <fullName evidence="7">BamA/TamA family outer membrane protein</fullName>
    </submittedName>
</protein>
<feature type="domain" description="Bacterial surface antigen (D15)" evidence="6">
    <location>
        <begin position="470"/>
        <end position="739"/>
    </location>
</feature>
<evidence type="ECO:0000259" key="6">
    <source>
        <dbReference type="Pfam" id="PF01103"/>
    </source>
</evidence>
<dbReference type="InterPro" id="IPR000184">
    <property type="entry name" value="Bac_surfAg_D15"/>
</dbReference>
<evidence type="ECO:0000256" key="3">
    <source>
        <dbReference type="ARBA" id="ARBA00022729"/>
    </source>
</evidence>
<evidence type="ECO:0000313" key="7">
    <source>
        <dbReference type="EMBL" id="MBC6996043.1"/>
    </source>
</evidence>
<dbReference type="AlphaFoldDB" id="A0A923TAD1"/>
<dbReference type="EMBL" id="JACSIT010000147">
    <property type="protein sequence ID" value="MBC6996043.1"/>
    <property type="molecule type" value="Genomic_DNA"/>
</dbReference>
<keyword evidence="8" id="KW-1185">Reference proteome</keyword>
<dbReference type="Proteomes" id="UP000650081">
    <property type="component" value="Unassembled WGS sequence"/>
</dbReference>
<evidence type="ECO:0000313" key="8">
    <source>
        <dbReference type="Proteomes" id="UP000650081"/>
    </source>
</evidence>
<dbReference type="Gene3D" id="2.40.160.50">
    <property type="entry name" value="membrane protein fhac: a member of the omp85/tpsb transporter family"/>
    <property type="match status" value="1"/>
</dbReference>
<keyword evidence="2" id="KW-0812">Transmembrane</keyword>
<keyword evidence="4" id="KW-0472">Membrane</keyword>
<evidence type="ECO:0000256" key="2">
    <source>
        <dbReference type="ARBA" id="ARBA00022692"/>
    </source>
</evidence>
<sequence>MTQYLPPGEYLYDGSSAEIEAPEGVPTAELDAAVQSVLDNNTNAKVPILGYYGVYRYYRFQEKLAKKPEKFGDREPWGQEPIFYDETVVESVNALLENRATNEGYFVNEATWTLDTNASDRSISANYFLTVGHDYVIDSVAHYWRDSSVARVLQALDQETLLPRGKRYQLNALKGERLRWQEALRDAGHYYARADDFLFLVDTVTGTHEVDLLAKLKDDVPPNHLVAQRIAAINVYPNASAQDSTASFAAADTVRVGGLNVICRDCPLRPAIVDEAFEQETGDLYNPLAHKKTLQRLAEYNTFRYIAMDYEPVPGNDSLLVLNAYLQPRLRRRFEGELGLTYNSADYFGPNAKLAYVNRNLLRGAELFRLEGEFSYAQFLGGQGEARVPTSGIYGLTAQLQVPRLWLPKRRKLIPRVFTSSTLLELGGKVEQLKMNLAQFGKEITDNNLNELAGILEADPEASENLSLRQFRFQFGYNWKRRVANNHQLIPLSIRFQDPSVSSEQVLDLARVANLAPGVTAEQTSRFDRMLVFSPNYTYTLDTRLRGLSTHSFFLKQFNSFNVNTVFPVGTNADLRNREVSLYPMLETDLRYYLTFNKRQQFATRLHGGIAFPVFSDRAIVPYFDLFSIGGPNSLRGFAPRQVGPAATVPFANNLLTFGGFGNLILEGSVEFRQRVNDLIEVALFADAGNIWTYKTEREELETDFKLDRFVDQLAADAGIGFRFDLQFLLLRVDLARPLLIPYADAAELLVVPYADARNVPDTGLRLVVAFGYPF</sequence>
<dbReference type="GO" id="GO:0019867">
    <property type="term" value="C:outer membrane"/>
    <property type="evidence" value="ECO:0007669"/>
    <property type="project" value="InterPro"/>
</dbReference>
<dbReference type="RefSeq" id="WP_187468066.1">
    <property type="nucleotide sequence ID" value="NZ_JACSIT010000147.1"/>
</dbReference>
<organism evidence="7 8">
    <name type="scientific">Neolewinella lacunae</name>
    <dbReference type="NCBI Taxonomy" id="1517758"/>
    <lineage>
        <taxon>Bacteria</taxon>
        <taxon>Pseudomonadati</taxon>
        <taxon>Bacteroidota</taxon>
        <taxon>Saprospiria</taxon>
        <taxon>Saprospirales</taxon>
        <taxon>Lewinellaceae</taxon>
        <taxon>Neolewinella</taxon>
    </lineage>
</organism>
<dbReference type="InterPro" id="IPR039910">
    <property type="entry name" value="D15-like"/>
</dbReference>
<evidence type="ECO:0000256" key="5">
    <source>
        <dbReference type="ARBA" id="ARBA00023237"/>
    </source>
</evidence>
<dbReference type="PANTHER" id="PTHR12815:SF47">
    <property type="entry name" value="TRANSLOCATION AND ASSEMBLY MODULE SUBUNIT TAMA"/>
    <property type="match status" value="1"/>
</dbReference>
<name>A0A923TAD1_9BACT</name>
<dbReference type="PANTHER" id="PTHR12815">
    <property type="entry name" value="SORTING AND ASSEMBLY MACHINERY SAMM50 PROTEIN FAMILY MEMBER"/>
    <property type="match status" value="1"/>
</dbReference>
<comment type="caution">
    <text evidence="7">The sequence shown here is derived from an EMBL/GenBank/DDBJ whole genome shotgun (WGS) entry which is preliminary data.</text>
</comment>
<dbReference type="Pfam" id="PF01103">
    <property type="entry name" value="Omp85"/>
    <property type="match status" value="1"/>
</dbReference>
<accession>A0A923TAD1</accession>
<keyword evidence="5" id="KW-0998">Cell outer membrane</keyword>
<keyword evidence="3" id="KW-0732">Signal</keyword>